<dbReference type="Gene3D" id="3.80.10.10">
    <property type="entry name" value="Ribonuclease Inhibitor"/>
    <property type="match status" value="1"/>
</dbReference>
<evidence type="ECO:0000313" key="4">
    <source>
        <dbReference type="Proteomes" id="UP000322234"/>
    </source>
</evidence>
<accession>A0A6B0SCA2</accession>
<evidence type="ECO:0000313" key="3">
    <source>
        <dbReference type="EMBL" id="MXQ99055.1"/>
    </source>
</evidence>
<evidence type="ECO:0000256" key="1">
    <source>
        <dbReference type="ARBA" id="ARBA00022614"/>
    </source>
</evidence>
<gene>
    <name evidence="3" type="ORF">E5288_WYG019210</name>
</gene>
<dbReference type="InterPro" id="IPR050694">
    <property type="entry name" value="LRRC14/PRAME"/>
</dbReference>
<keyword evidence="2" id="KW-0677">Repeat</keyword>
<protein>
    <submittedName>
        <fullName evidence="3">Uncharacterized protein</fullName>
    </submittedName>
</protein>
<dbReference type="Proteomes" id="UP000322234">
    <property type="component" value="Unassembled WGS sequence"/>
</dbReference>
<name>A0A6B0SCA2_9CETA</name>
<proteinExistence type="predicted"/>
<comment type="caution">
    <text evidence="3">The sequence shown here is derived from an EMBL/GenBank/DDBJ whole genome shotgun (WGS) entry which is preliminary data.</text>
</comment>
<reference evidence="3" key="1">
    <citation type="submission" date="2019-10" db="EMBL/GenBank/DDBJ databases">
        <title>The sequence and de novo assembly of the wild yak genome.</title>
        <authorList>
            <person name="Liu Y."/>
        </authorList>
    </citation>
    <scope>NUCLEOTIDE SEQUENCE [LARGE SCALE GENOMIC DNA]</scope>
    <source>
        <strain evidence="3">WY2019</strain>
    </source>
</reference>
<sequence>MEVLVDLCLKEDTLDETLSYLLKKAKQRRSLLHLRCQKLRIFTMPMQNIRKILKVVQLDSIQDLEMNHIWKLATLGRFMPHLGLMGNLSWLLMSCIYMSRHTAPDRKEHSSFCAEGGYTHVNMTLPYEDPLPSCQEGLTALSLSTCLKTLLETLWITNCLILESDLTYLSQCPSVSLLKDLGLSGVNLTSFSLELLQVLIEWTSTTLQDLDLDECGIMDSQFSALLPSLSHCSHLNTFSFCGNPISMAVLQSLSHHTMGLSKLNHVLYPSPLESYEDVWDTLHLGLLAQLHAWLKQLLCKSERPSMVWVSASPYPHCGDQIFYDTEPILYPATCPPSPVHDFAVPGTGKLPPRPQCI</sequence>
<dbReference type="InterPro" id="IPR032675">
    <property type="entry name" value="LRR_dom_sf"/>
</dbReference>
<dbReference type="EMBL" id="VBQZ03000335">
    <property type="protein sequence ID" value="MXQ99055.1"/>
    <property type="molecule type" value="Genomic_DNA"/>
</dbReference>
<organism evidence="3 4">
    <name type="scientific">Bos mutus</name>
    <name type="common">wild yak</name>
    <dbReference type="NCBI Taxonomy" id="72004"/>
    <lineage>
        <taxon>Eukaryota</taxon>
        <taxon>Metazoa</taxon>
        <taxon>Chordata</taxon>
        <taxon>Craniata</taxon>
        <taxon>Vertebrata</taxon>
        <taxon>Euteleostomi</taxon>
        <taxon>Mammalia</taxon>
        <taxon>Eutheria</taxon>
        <taxon>Laurasiatheria</taxon>
        <taxon>Artiodactyla</taxon>
        <taxon>Ruminantia</taxon>
        <taxon>Pecora</taxon>
        <taxon>Bovidae</taxon>
        <taxon>Bovinae</taxon>
        <taxon>Bos</taxon>
    </lineage>
</organism>
<dbReference type="GO" id="GO:0005737">
    <property type="term" value="C:cytoplasm"/>
    <property type="evidence" value="ECO:0007669"/>
    <property type="project" value="TreeGrafter"/>
</dbReference>
<keyword evidence="1" id="KW-0433">Leucine-rich repeat</keyword>
<dbReference type="AlphaFoldDB" id="A0A6B0SCA2"/>
<keyword evidence="4" id="KW-1185">Reference proteome</keyword>
<dbReference type="SUPFAM" id="SSF52047">
    <property type="entry name" value="RNI-like"/>
    <property type="match status" value="1"/>
</dbReference>
<dbReference type="PANTHER" id="PTHR14224">
    <property type="entry name" value="SIMILAR TO PREFERENTIALLY EXPRESSED ANTIGEN IN MELANOMA-LIKE 3"/>
    <property type="match status" value="1"/>
</dbReference>
<dbReference type="PANTHER" id="PTHR14224:SF24">
    <property type="entry name" value="MELANOMA ANTIGEN PREFERENTIALLY EXPRESSED IN TUMORS"/>
    <property type="match status" value="1"/>
</dbReference>
<evidence type="ECO:0000256" key="2">
    <source>
        <dbReference type="ARBA" id="ARBA00022737"/>
    </source>
</evidence>